<evidence type="ECO:0000313" key="2">
    <source>
        <dbReference type="Proteomes" id="UP000056209"/>
    </source>
</evidence>
<comment type="caution">
    <text evidence="1">The sequence shown here is derived from an EMBL/GenBank/DDBJ whole genome shotgun (WGS) entry which is preliminary data.</text>
</comment>
<dbReference type="AlphaFoldDB" id="A0A100HL39"/>
<dbReference type="RefSeq" id="WP_058977893.1">
    <property type="nucleotide sequence ID" value="NZ_BCMS01000001.1"/>
</dbReference>
<name>A0A100HL39_9DEIO</name>
<dbReference type="EMBL" id="BCMS01000001">
    <property type="protein sequence ID" value="GAQ22642.1"/>
    <property type="molecule type" value="Genomic_DNA"/>
</dbReference>
<gene>
    <name evidence="1" type="ORF">DEIGR_102669</name>
</gene>
<keyword evidence="2" id="KW-1185">Reference proteome</keyword>
<proteinExistence type="predicted"/>
<reference evidence="2" key="1">
    <citation type="submission" date="2015-11" db="EMBL/GenBank/DDBJ databases">
        <title>Draft Genome Sequence of the Radioresistant Bacterium Deinococcus grandis, Isolated from Freshwater Fish in Japan.</title>
        <authorList>
            <person name="Satoh K."/>
            <person name="Onodera T."/>
            <person name="Omoso K."/>
            <person name="Takeda-Yano K."/>
            <person name="Katayama T."/>
            <person name="Oono Y."/>
            <person name="Narumi I."/>
        </authorList>
    </citation>
    <scope>NUCLEOTIDE SEQUENCE [LARGE SCALE GENOMIC DNA]</scope>
    <source>
        <strain evidence="2">ATCC 43672</strain>
    </source>
</reference>
<dbReference type="Proteomes" id="UP000056209">
    <property type="component" value="Unassembled WGS sequence"/>
</dbReference>
<evidence type="ECO:0000313" key="1">
    <source>
        <dbReference type="EMBL" id="GAQ22642.1"/>
    </source>
</evidence>
<organism evidence="1 2">
    <name type="scientific">Deinococcus grandis</name>
    <dbReference type="NCBI Taxonomy" id="57498"/>
    <lineage>
        <taxon>Bacteria</taxon>
        <taxon>Thermotogati</taxon>
        <taxon>Deinococcota</taxon>
        <taxon>Deinococci</taxon>
        <taxon>Deinococcales</taxon>
        <taxon>Deinococcaceae</taxon>
        <taxon>Deinococcus</taxon>
    </lineage>
</organism>
<sequence length="73" mass="8029">MTSRTQTDRLRLRNALWQQLRTTEPDTAGFEQALARLADLTGWDRARILAGLGLDGPARAATAAPDRPARRDG</sequence>
<protein>
    <submittedName>
        <fullName evidence="1">Uncharacterized protein</fullName>
    </submittedName>
</protein>
<dbReference type="OrthoDB" id="74073at2"/>
<accession>A0A100HL39</accession>